<dbReference type="EMBL" id="CP014327">
    <property type="protein sequence ID" value="AML50862.1"/>
    <property type="molecule type" value="Genomic_DNA"/>
</dbReference>
<feature type="transmembrane region" description="Helical" evidence="2">
    <location>
        <begin position="68"/>
        <end position="87"/>
    </location>
</feature>
<dbReference type="AlphaFoldDB" id="A0A126UXS2"/>
<dbReference type="OrthoDB" id="9792788at2"/>
<sequence>MWLLIAFIAIPIIEITLFLEVGGIIGTWPTVGIVILTAVVGSYLMRVQGAMALSSLQASFQEMRDPTVPIANGAMILLAGALLVTPGFFTDSIGILLLLPPFRALVIKFVGSRMNVQSFSTSGFSNNPRYKSDEEGVIDGDYARVEPDAPHIDPPSNGTKD</sequence>
<feature type="transmembrane region" description="Helical" evidence="2">
    <location>
        <begin position="28"/>
        <end position="47"/>
    </location>
</feature>
<evidence type="ECO:0000256" key="2">
    <source>
        <dbReference type="SAM" id="Phobius"/>
    </source>
</evidence>
<keyword evidence="4" id="KW-1185">Reference proteome</keyword>
<keyword evidence="2" id="KW-1133">Transmembrane helix</keyword>
<dbReference type="STRING" id="1579316.RC74_05825"/>
<accession>A0A126UXS2</accession>
<dbReference type="GO" id="GO:0016020">
    <property type="term" value="C:membrane"/>
    <property type="evidence" value="ECO:0007669"/>
    <property type="project" value="InterPro"/>
</dbReference>
<dbReference type="KEGG" id="hat:RC74_05825"/>
<dbReference type="PANTHER" id="PTHR35335:SF1">
    <property type="entry name" value="UPF0716 PROTEIN FXSA"/>
    <property type="match status" value="1"/>
</dbReference>
<reference evidence="3 4" key="1">
    <citation type="submission" date="2016-02" db="EMBL/GenBank/DDBJ databases">
        <title>Complete genome sequence of Halocynthiibacter arcticus PAMC 20958t from arctic marine sediment.</title>
        <authorList>
            <person name="Lee Y.M."/>
            <person name="Baek K."/>
            <person name="Lee H.K."/>
            <person name="Shin S.C."/>
        </authorList>
    </citation>
    <scope>NUCLEOTIDE SEQUENCE [LARGE SCALE GENOMIC DNA]</scope>
    <source>
        <strain evidence="3">PAMC 20958</strain>
    </source>
</reference>
<protein>
    <submittedName>
        <fullName evidence="3">Exlusion protein FxsA</fullName>
    </submittedName>
</protein>
<proteinExistence type="predicted"/>
<name>A0A126UXS2_9RHOB</name>
<dbReference type="RefSeq" id="WP_039002882.1">
    <property type="nucleotide sequence ID" value="NZ_CP014327.1"/>
</dbReference>
<dbReference type="NCBIfam" id="NF008528">
    <property type="entry name" value="PRK11463.1-2"/>
    <property type="match status" value="1"/>
</dbReference>
<gene>
    <name evidence="3" type="ORF">RC74_05825</name>
</gene>
<dbReference type="Pfam" id="PF04186">
    <property type="entry name" value="FxsA"/>
    <property type="match status" value="1"/>
</dbReference>
<dbReference type="PANTHER" id="PTHR35335">
    <property type="entry name" value="UPF0716 PROTEIN FXSA"/>
    <property type="match status" value="1"/>
</dbReference>
<keyword evidence="2" id="KW-0472">Membrane</keyword>
<evidence type="ECO:0000313" key="4">
    <source>
        <dbReference type="Proteomes" id="UP000070371"/>
    </source>
</evidence>
<evidence type="ECO:0000256" key="1">
    <source>
        <dbReference type="SAM" id="MobiDB-lite"/>
    </source>
</evidence>
<feature type="region of interest" description="Disordered" evidence="1">
    <location>
        <begin position="123"/>
        <end position="161"/>
    </location>
</feature>
<keyword evidence="2" id="KW-0812">Transmembrane</keyword>
<dbReference type="InterPro" id="IPR007313">
    <property type="entry name" value="FxsA"/>
</dbReference>
<dbReference type="Proteomes" id="UP000070371">
    <property type="component" value="Chromosome"/>
</dbReference>
<evidence type="ECO:0000313" key="3">
    <source>
        <dbReference type="EMBL" id="AML50862.1"/>
    </source>
</evidence>
<feature type="compositionally biased region" description="Basic and acidic residues" evidence="1">
    <location>
        <begin position="141"/>
        <end position="151"/>
    </location>
</feature>
<organism evidence="3 4">
    <name type="scientific">Falsihalocynthiibacter arcticus</name>
    <dbReference type="NCBI Taxonomy" id="1579316"/>
    <lineage>
        <taxon>Bacteria</taxon>
        <taxon>Pseudomonadati</taxon>
        <taxon>Pseudomonadota</taxon>
        <taxon>Alphaproteobacteria</taxon>
        <taxon>Rhodobacterales</taxon>
        <taxon>Roseobacteraceae</taxon>
        <taxon>Falsihalocynthiibacter</taxon>
    </lineage>
</organism>